<dbReference type="EMBL" id="BMAT01006352">
    <property type="protein sequence ID" value="GFS10914.1"/>
    <property type="molecule type" value="Genomic_DNA"/>
</dbReference>
<comment type="caution">
    <text evidence="2">The sequence shown here is derived from an EMBL/GenBank/DDBJ whole genome shotgun (WGS) entry which is preliminary data.</text>
</comment>
<proteinExistence type="predicted"/>
<keyword evidence="1" id="KW-0472">Membrane</keyword>
<evidence type="ECO:0000313" key="2">
    <source>
        <dbReference type="EMBL" id="GFS10914.1"/>
    </source>
</evidence>
<evidence type="ECO:0000313" key="3">
    <source>
        <dbReference type="Proteomes" id="UP000762676"/>
    </source>
</evidence>
<name>A0AAV4IMI1_9GAST</name>
<accession>A0AAV4IMI1</accession>
<evidence type="ECO:0008006" key="4">
    <source>
        <dbReference type="Google" id="ProtNLM"/>
    </source>
</evidence>
<protein>
    <recommendedName>
        <fullName evidence="4">MYND-type domain-containing protein</fullName>
    </recommendedName>
</protein>
<sequence>MQAPDAHGLTTQSAIARLPADRPRPCTTQTQYDQCPLCRLPAYKLGLYCWAVCRAQLLRAAQHEKCMRPASFEICCCWCLTIPCSATAASLDLHRWVICGHLWPSMTLIISRPAVCGVSVLLVVVLVLIAPSYCPCVWSSTSEHTTCALR</sequence>
<dbReference type="AlphaFoldDB" id="A0AAV4IMI1"/>
<evidence type="ECO:0000256" key="1">
    <source>
        <dbReference type="SAM" id="Phobius"/>
    </source>
</evidence>
<reference evidence="2 3" key="1">
    <citation type="journal article" date="2021" name="Elife">
        <title>Chloroplast acquisition without the gene transfer in kleptoplastic sea slugs, Plakobranchus ocellatus.</title>
        <authorList>
            <person name="Maeda T."/>
            <person name="Takahashi S."/>
            <person name="Yoshida T."/>
            <person name="Shimamura S."/>
            <person name="Takaki Y."/>
            <person name="Nagai Y."/>
            <person name="Toyoda A."/>
            <person name="Suzuki Y."/>
            <person name="Arimoto A."/>
            <person name="Ishii H."/>
            <person name="Satoh N."/>
            <person name="Nishiyama T."/>
            <person name="Hasebe M."/>
            <person name="Maruyama T."/>
            <person name="Minagawa J."/>
            <person name="Obokata J."/>
            <person name="Shigenobu S."/>
        </authorList>
    </citation>
    <scope>NUCLEOTIDE SEQUENCE [LARGE SCALE GENOMIC DNA]</scope>
</reference>
<keyword evidence="1" id="KW-0812">Transmembrane</keyword>
<organism evidence="2 3">
    <name type="scientific">Elysia marginata</name>
    <dbReference type="NCBI Taxonomy" id="1093978"/>
    <lineage>
        <taxon>Eukaryota</taxon>
        <taxon>Metazoa</taxon>
        <taxon>Spiralia</taxon>
        <taxon>Lophotrochozoa</taxon>
        <taxon>Mollusca</taxon>
        <taxon>Gastropoda</taxon>
        <taxon>Heterobranchia</taxon>
        <taxon>Euthyneura</taxon>
        <taxon>Panpulmonata</taxon>
        <taxon>Sacoglossa</taxon>
        <taxon>Placobranchoidea</taxon>
        <taxon>Plakobranchidae</taxon>
        <taxon>Elysia</taxon>
    </lineage>
</organism>
<feature type="transmembrane region" description="Helical" evidence="1">
    <location>
        <begin position="114"/>
        <end position="133"/>
    </location>
</feature>
<keyword evidence="1" id="KW-1133">Transmembrane helix</keyword>
<dbReference type="Proteomes" id="UP000762676">
    <property type="component" value="Unassembled WGS sequence"/>
</dbReference>
<keyword evidence="3" id="KW-1185">Reference proteome</keyword>
<gene>
    <name evidence="2" type="ORF">ElyMa_003073100</name>
</gene>